<dbReference type="EMBL" id="AOTD01000151">
    <property type="protein sequence ID" value="EMG30563.1"/>
    <property type="molecule type" value="Genomic_DNA"/>
</dbReference>
<dbReference type="InterPro" id="IPR006665">
    <property type="entry name" value="OmpA-like"/>
</dbReference>
<dbReference type="PANTHER" id="PTHR30329">
    <property type="entry name" value="STATOR ELEMENT OF FLAGELLAR MOTOR COMPLEX"/>
    <property type="match status" value="1"/>
</dbReference>
<organism evidence="7 8">
    <name type="scientific">Campylobacter showae CC57C</name>
    <dbReference type="NCBI Taxonomy" id="1073353"/>
    <lineage>
        <taxon>Bacteria</taxon>
        <taxon>Pseudomonadati</taxon>
        <taxon>Campylobacterota</taxon>
        <taxon>Epsilonproteobacteria</taxon>
        <taxon>Campylobacterales</taxon>
        <taxon>Campylobacteraceae</taxon>
        <taxon>Campylobacter</taxon>
    </lineage>
</organism>
<dbReference type="PRINTS" id="PR01021">
    <property type="entry name" value="OMPADOMAIN"/>
</dbReference>
<evidence type="ECO:0000256" key="1">
    <source>
        <dbReference type="ARBA" id="ARBA00004442"/>
    </source>
</evidence>
<dbReference type="InterPro" id="IPR050330">
    <property type="entry name" value="Bact_OuterMem_StrucFunc"/>
</dbReference>
<dbReference type="CDD" id="cd07185">
    <property type="entry name" value="OmpA_C-like"/>
    <property type="match status" value="1"/>
</dbReference>
<evidence type="ECO:0000256" key="5">
    <source>
        <dbReference type="SAM" id="MobiDB-lite"/>
    </source>
</evidence>
<feature type="domain" description="OmpA-like" evidence="6">
    <location>
        <begin position="98"/>
        <end position="214"/>
    </location>
</feature>
<gene>
    <name evidence="7" type="ORF">H740_05860</name>
</gene>
<keyword evidence="3" id="KW-0998">Cell outer membrane</keyword>
<evidence type="ECO:0000256" key="2">
    <source>
        <dbReference type="ARBA" id="ARBA00023136"/>
    </source>
</evidence>
<proteinExistence type="predicted"/>
<sequence length="487" mass="53063">MNKRIFICVPLVLALNGCANLGENVGKIGGTAIGTAGGAAIGKEVGGDKGMVIGAVVGGVIGYFVGDYIDERRAQQKKVSQVYNVEITQEDVKIDGKRGDKVSITTSESQFAANQSVLNPQASEYFSQMARTYKGGSQKILVVGHTDDSGSSTKNQLLSEARAKTVGQIFTENGVDAKNIYYLGAGETNPIADNNKEQGRAKNRRVEIIELQSEADIVKYAQENNSNPAFFTKISKSGQEKFSDERKQDVLASQISKTEPTQGKNSAVKEKTKMAKSSKKTEVKKNEKASALAVKSGVFVDFGGRPRSGDSFMLEDRYGGKEDIGFSLITKAYADNFTFNCTADEYRENGALKKLDGGEIVYKTTDHKKALNGGAWDTVLNNNRLGIGPISVLKDGEADKNPQIFIYKDAINKKTADFKIEGRVNTYRGKNGLLYRVFAQDDGSPIKCLDIVFDNNDASKASGYVYYFASSGNLMEKDFNIKPLRRE</sequence>
<dbReference type="SUPFAM" id="SSF103088">
    <property type="entry name" value="OmpA-like"/>
    <property type="match status" value="1"/>
</dbReference>
<dbReference type="InterPro" id="IPR036737">
    <property type="entry name" value="OmpA-like_sf"/>
</dbReference>
<feature type="compositionally biased region" description="Basic and acidic residues" evidence="5">
    <location>
        <begin position="267"/>
        <end position="282"/>
    </location>
</feature>
<evidence type="ECO:0000259" key="6">
    <source>
        <dbReference type="PROSITE" id="PS51123"/>
    </source>
</evidence>
<dbReference type="RefSeq" id="WP_002952307.1">
    <property type="nucleotide sequence ID" value="NZ_AOTD01000151.1"/>
</dbReference>
<protein>
    <submittedName>
        <fullName evidence="7">OmpA protein</fullName>
    </submittedName>
</protein>
<evidence type="ECO:0000313" key="7">
    <source>
        <dbReference type="EMBL" id="EMG30563.1"/>
    </source>
</evidence>
<accession>M3JB52</accession>
<dbReference type="PATRIC" id="fig|1073353.3.peg.1261"/>
<feature type="region of interest" description="Disordered" evidence="5">
    <location>
        <begin position="256"/>
        <end position="282"/>
    </location>
</feature>
<dbReference type="STRING" id="1073353.H740_05860"/>
<dbReference type="InterPro" id="IPR039567">
    <property type="entry name" value="Gly-zipper"/>
</dbReference>
<evidence type="ECO:0000313" key="8">
    <source>
        <dbReference type="Proteomes" id="UP000011782"/>
    </source>
</evidence>
<reference evidence="7 8" key="1">
    <citation type="submission" date="2013-02" db="EMBL/GenBank/DDBJ databases">
        <title>Co-occurrence of anaerobic bacteria in colorectal carcinomas.</title>
        <authorList>
            <person name="Holt R.A."/>
            <person name="Warren R.L."/>
            <person name="Allen-Vercoe E."/>
            <person name="Pleasance S."/>
            <person name="Freeman D.J."/>
            <person name="Watson P."/>
            <person name="Moore R."/>
            <person name="Cochrane K."/>
        </authorList>
    </citation>
    <scope>NUCLEOTIDE SEQUENCE [LARGE SCALE GENOMIC DNA]</scope>
    <source>
        <strain evidence="7 8">CC57C</strain>
    </source>
</reference>
<dbReference type="PROSITE" id="PS51123">
    <property type="entry name" value="OMPA_2"/>
    <property type="match status" value="1"/>
</dbReference>
<dbReference type="InterPro" id="IPR006664">
    <property type="entry name" value="OMP_bac"/>
</dbReference>
<evidence type="ECO:0000256" key="4">
    <source>
        <dbReference type="PROSITE-ProRule" id="PRU00473"/>
    </source>
</evidence>
<evidence type="ECO:0000256" key="3">
    <source>
        <dbReference type="ARBA" id="ARBA00023237"/>
    </source>
</evidence>
<name>M3JB52_9BACT</name>
<dbReference type="GO" id="GO:0009279">
    <property type="term" value="C:cell outer membrane"/>
    <property type="evidence" value="ECO:0007669"/>
    <property type="project" value="UniProtKB-SubCell"/>
</dbReference>
<dbReference type="Proteomes" id="UP000011782">
    <property type="component" value="Unassembled WGS sequence"/>
</dbReference>
<dbReference type="AlphaFoldDB" id="M3JB52"/>
<comment type="caution">
    <text evidence="7">The sequence shown here is derived from an EMBL/GenBank/DDBJ whole genome shotgun (WGS) entry which is preliminary data.</text>
</comment>
<feature type="compositionally biased region" description="Polar residues" evidence="5">
    <location>
        <begin position="256"/>
        <end position="265"/>
    </location>
</feature>
<keyword evidence="2 4" id="KW-0472">Membrane</keyword>
<comment type="subcellular location">
    <subcellularLocation>
        <location evidence="1">Cell outer membrane</location>
    </subcellularLocation>
</comment>
<dbReference type="Pfam" id="PF13488">
    <property type="entry name" value="Gly-zipper_Omp"/>
    <property type="match status" value="1"/>
</dbReference>
<dbReference type="Pfam" id="PF00691">
    <property type="entry name" value="OmpA"/>
    <property type="match status" value="1"/>
</dbReference>
<dbReference type="PANTHER" id="PTHR30329:SF21">
    <property type="entry name" value="LIPOPROTEIN YIAD-RELATED"/>
    <property type="match status" value="1"/>
</dbReference>
<dbReference type="Gene3D" id="3.30.1330.60">
    <property type="entry name" value="OmpA-like domain"/>
    <property type="match status" value="1"/>
</dbReference>